<dbReference type="Gene3D" id="3.40.50.150">
    <property type="entry name" value="Vaccinia Virus protein VP39"/>
    <property type="match status" value="1"/>
</dbReference>
<dbReference type="RefSeq" id="WP_201074609.1">
    <property type="nucleotide sequence ID" value="NZ_CP067420.1"/>
</dbReference>
<dbReference type="CDD" id="cd02440">
    <property type="entry name" value="AdoMet_MTases"/>
    <property type="match status" value="1"/>
</dbReference>
<reference evidence="1" key="1">
    <citation type="submission" date="2021-02" db="EMBL/GenBank/DDBJ databases">
        <title>Skermanella TT6 skin isolate.</title>
        <authorList>
            <person name="Lee K."/>
            <person name="Ganzorig M."/>
        </authorList>
    </citation>
    <scope>NUCLEOTIDE SEQUENCE</scope>
    <source>
        <strain evidence="1">TT6</strain>
    </source>
</reference>
<dbReference type="EMBL" id="CP067420">
    <property type="protein sequence ID" value="QQP88968.1"/>
    <property type="molecule type" value="Genomic_DNA"/>
</dbReference>
<keyword evidence="2" id="KW-1185">Reference proteome</keyword>
<accession>A0ABX7B6G4</accession>
<dbReference type="Pfam" id="PF13489">
    <property type="entry name" value="Methyltransf_23"/>
    <property type="match status" value="1"/>
</dbReference>
<dbReference type="GO" id="GO:0008168">
    <property type="term" value="F:methyltransferase activity"/>
    <property type="evidence" value="ECO:0007669"/>
    <property type="project" value="UniProtKB-KW"/>
</dbReference>
<keyword evidence="1" id="KW-0808">Transferase</keyword>
<dbReference type="InterPro" id="IPR029063">
    <property type="entry name" value="SAM-dependent_MTases_sf"/>
</dbReference>
<keyword evidence="1" id="KW-0489">Methyltransferase</keyword>
<proteinExistence type="predicted"/>
<gene>
    <name evidence="1" type="ORF">IGS68_23640</name>
</gene>
<dbReference type="Proteomes" id="UP000595197">
    <property type="component" value="Chromosome"/>
</dbReference>
<sequence>MDTTASPTPFSPPPSRWVARFAPLVRQGGPVLDVACGSGRHTRLFAGLGHPVTAIDRTLAGVADLAGGSSPELIEADLEDGSPWPLPADRRFAAVVVTNYLHRPLFPRLLASLEPGGVLIYETFGQGNERFGKPSSPAFLLAPGELLDRVGHQLQVVAFEQGVTDFPRRAVVQRLCAVADPAPWPLPPNRAEG</sequence>
<dbReference type="SUPFAM" id="SSF53335">
    <property type="entry name" value="S-adenosyl-L-methionine-dependent methyltransferases"/>
    <property type="match status" value="1"/>
</dbReference>
<dbReference type="GO" id="GO:0032259">
    <property type="term" value="P:methylation"/>
    <property type="evidence" value="ECO:0007669"/>
    <property type="project" value="UniProtKB-KW"/>
</dbReference>
<protein>
    <submittedName>
        <fullName evidence="1">Class I SAM-dependent methyltransferase</fullName>
    </submittedName>
</protein>
<name>A0ABX7B6G4_9PROT</name>
<evidence type="ECO:0000313" key="2">
    <source>
        <dbReference type="Proteomes" id="UP000595197"/>
    </source>
</evidence>
<organism evidence="1 2">
    <name type="scientific">Skermanella cutis</name>
    <dbReference type="NCBI Taxonomy" id="2775420"/>
    <lineage>
        <taxon>Bacteria</taxon>
        <taxon>Pseudomonadati</taxon>
        <taxon>Pseudomonadota</taxon>
        <taxon>Alphaproteobacteria</taxon>
        <taxon>Rhodospirillales</taxon>
        <taxon>Azospirillaceae</taxon>
        <taxon>Skermanella</taxon>
    </lineage>
</organism>
<evidence type="ECO:0000313" key="1">
    <source>
        <dbReference type="EMBL" id="QQP88968.1"/>
    </source>
</evidence>